<dbReference type="InterPro" id="IPR051161">
    <property type="entry name" value="Mannose-6P_isomerase_type2"/>
</dbReference>
<dbReference type="InterPro" id="IPR005835">
    <property type="entry name" value="NTP_transferase_dom"/>
</dbReference>
<dbReference type="InterPro" id="IPR011051">
    <property type="entry name" value="RmlC_Cupin_sf"/>
</dbReference>
<dbReference type="RefSeq" id="WP_190921663.1">
    <property type="nucleotide sequence ID" value="NZ_JACXIZ010000075.1"/>
</dbReference>
<dbReference type="GO" id="GO:0005976">
    <property type="term" value="P:polysaccharide metabolic process"/>
    <property type="evidence" value="ECO:0007669"/>
    <property type="project" value="InterPro"/>
</dbReference>
<dbReference type="SUPFAM" id="SSF51182">
    <property type="entry name" value="RmlC-like cupins"/>
    <property type="match status" value="1"/>
</dbReference>
<sequence length="460" mass="50859">MRVVLLSGGSGKRLWPLSNDARSKQFLKVLEDPSGMPESMVQRVWRQLGAAGLQQQAYIATSRSQVEVLTGQLGGAPRLVVEPARRDTFAAIALAATYLYAIEGASLGETIVVMPVDPYVEADFFGRLQELDRALEETSAELALIGVRPTYSSEKYGYIQPVGSRIAEASSGPLAVGQFREKPSETEAERLIAEGALWNCGVFAFKLDYLINLLIAMDLPIQYEEMARQYAKLPAISFDYQVAEQVKQAVVLPYEGPWRDLGTWNTLSGEMKHRIVGKGVVSADSVRTHLINELDIPVAVLGLPDAMVVTSPDGILVSSKTASPRIKELVGALEGRPMYEERRWGHYRVIDHVTYDGGAQVLTKRIWVRAGCNLSYQYHDKRSEVWTILSGEGECVLDGRILAVRPGDVLQIPRGSRHSVRAASDLEFIEVQRGGELVEEDITRLRMTWPEIVDGCTRTA</sequence>
<accession>A0A927GUD8</accession>
<keyword evidence="4" id="KW-1185">Reference proteome</keyword>
<comment type="caution">
    <text evidence="3">The sequence shown here is derived from an EMBL/GenBank/DDBJ whole genome shotgun (WGS) entry which is preliminary data.</text>
</comment>
<feature type="domain" description="Nucleotidyl transferase" evidence="1">
    <location>
        <begin position="3"/>
        <end position="267"/>
    </location>
</feature>
<reference evidence="3" key="1">
    <citation type="submission" date="2020-09" db="EMBL/GenBank/DDBJ databases">
        <title>A novel bacterium of genus Paenibacillus, isolated from South China Sea.</title>
        <authorList>
            <person name="Huang H."/>
            <person name="Mo K."/>
            <person name="Hu Y."/>
        </authorList>
    </citation>
    <scope>NUCLEOTIDE SEQUENCE</scope>
    <source>
        <strain evidence="3">IB182496</strain>
    </source>
</reference>
<evidence type="ECO:0000259" key="2">
    <source>
        <dbReference type="Pfam" id="PF01050"/>
    </source>
</evidence>
<dbReference type="InterPro" id="IPR001538">
    <property type="entry name" value="Man6P_isomerase-2_C"/>
</dbReference>
<dbReference type="PANTHER" id="PTHR46390:SF1">
    <property type="entry name" value="MANNOSE-1-PHOSPHATE GUANYLYLTRANSFERASE"/>
    <property type="match status" value="1"/>
</dbReference>
<dbReference type="Gene3D" id="2.60.120.10">
    <property type="entry name" value="Jelly Rolls"/>
    <property type="match status" value="1"/>
</dbReference>
<dbReference type="InterPro" id="IPR014710">
    <property type="entry name" value="RmlC-like_jellyroll"/>
</dbReference>
<evidence type="ECO:0000313" key="4">
    <source>
        <dbReference type="Proteomes" id="UP000621560"/>
    </source>
</evidence>
<dbReference type="InterPro" id="IPR029044">
    <property type="entry name" value="Nucleotide-diphossugar_trans"/>
</dbReference>
<name>A0A927GUD8_9BACL</name>
<dbReference type="Proteomes" id="UP000621560">
    <property type="component" value="Unassembled WGS sequence"/>
</dbReference>
<evidence type="ECO:0000259" key="1">
    <source>
        <dbReference type="Pfam" id="PF00483"/>
    </source>
</evidence>
<dbReference type="Pfam" id="PF00483">
    <property type="entry name" value="NTP_transferase"/>
    <property type="match status" value="1"/>
</dbReference>
<feature type="domain" description="Mannose-6-phosphate isomerase type II C-terminal" evidence="2">
    <location>
        <begin position="342"/>
        <end position="445"/>
    </location>
</feature>
<evidence type="ECO:0000313" key="3">
    <source>
        <dbReference type="EMBL" id="MBD2848568.1"/>
    </source>
</evidence>
<dbReference type="CDD" id="cd02213">
    <property type="entry name" value="cupin_PMI_typeII_C"/>
    <property type="match status" value="1"/>
</dbReference>
<dbReference type="EMBL" id="JACXIZ010000075">
    <property type="protein sequence ID" value="MBD2848568.1"/>
    <property type="molecule type" value="Genomic_DNA"/>
</dbReference>
<dbReference type="SUPFAM" id="SSF53448">
    <property type="entry name" value="Nucleotide-diphospho-sugar transferases"/>
    <property type="match status" value="1"/>
</dbReference>
<organism evidence="3 4">
    <name type="scientific">Paenibacillus sabuli</name>
    <dbReference type="NCBI Taxonomy" id="2772509"/>
    <lineage>
        <taxon>Bacteria</taxon>
        <taxon>Bacillati</taxon>
        <taxon>Bacillota</taxon>
        <taxon>Bacilli</taxon>
        <taxon>Bacillales</taxon>
        <taxon>Paenibacillaceae</taxon>
        <taxon>Paenibacillus</taxon>
    </lineage>
</organism>
<proteinExistence type="predicted"/>
<dbReference type="Gene3D" id="3.90.550.10">
    <property type="entry name" value="Spore Coat Polysaccharide Biosynthesis Protein SpsA, Chain A"/>
    <property type="match status" value="1"/>
</dbReference>
<dbReference type="AlphaFoldDB" id="A0A927GUD8"/>
<dbReference type="PANTHER" id="PTHR46390">
    <property type="entry name" value="MANNOSE-1-PHOSPHATE GUANYLYLTRANSFERASE"/>
    <property type="match status" value="1"/>
</dbReference>
<protein>
    <submittedName>
        <fullName evidence="3">Cupin domain-containing protein</fullName>
    </submittedName>
</protein>
<dbReference type="Pfam" id="PF01050">
    <property type="entry name" value="MannoseP_isomer"/>
    <property type="match status" value="1"/>
</dbReference>
<gene>
    <name evidence="3" type="ORF">IDH44_25600</name>
</gene>
<dbReference type="GO" id="GO:0009298">
    <property type="term" value="P:GDP-mannose biosynthetic process"/>
    <property type="evidence" value="ECO:0007669"/>
    <property type="project" value="TreeGrafter"/>
</dbReference>
<dbReference type="GO" id="GO:0004475">
    <property type="term" value="F:mannose-1-phosphate guanylyltransferase (GTP) activity"/>
    <property type="evidence" value="ECO:0007669"/>
    <property type="project" value="TreeGrafter"/>
</dbReference>